<keyword evidence="22" id="KW-1185">Reference proteome</keyword>
<dbReference type="CDD" id="cd11660">
    <property type="entry name" value="SANT_TRF"/>
    <property type="match status" value="1"/>
</dbReference>
<comment type="subcellular location">
    <subcellularLocation>
        <location evidence="2">Chromosome</location>
        <location evidence="2">Telomere</location>
    </subcellularLocation>
    <subcellularLocation>
        <location evidence="1">Cytoplasm</location>
        <location evidence="1">Cytoskeleton</location>
        <location evidence="1">Spindle</location>
    </subcellularLocation>
    <subcellularLocation>
        <location evidence="18">Nucleus</location>
    </subcellularLocation>
</comment>
<keyword evidence="15 18" id="KW-0539">Nucleus</keyword>
<dbReference type="GO" id="GO:0051301">
    <property type="term" value="P:cell division"/>
    <property type="evidence" value="ECO:0007669"/>
    <property type="project" value="UniProtKB-KW"/>
</dbReference>
<evidence type="ECO:0000256" key="2">
    <source>
        <dbReference type="ARBA" id="ARBA00004574"/>
    </source>
</evidence>
<keyword evidence="7" id="KW-0132">Cell division</keyword>
<dbReference type="InterPro" id="IPR013867">
    <property type="entry name" value="Telomere_rpt-bd_fac_dimer_dom"/>
</dbReference>
<evidence type="ECO:0000256" key="13">
    <source>
        <dbReference type="ARBA" id="ARBA00023125"/>
    </source>
</evidence>
<dbReference type="GO" id="GO:0071532">
    <property type="term" value="F:ankyrin repeat binding"/>
    <property type="evidence" value="ECO:0007669"/>
    <property type="project" value="TreeGrafter"/>
</dbReference>
<dbReference type="GO" id="GO:0003720">
    <property type="term" value="F:telomerase activity"/>
    <property type="evidence" value="ECO:0007669"/>
    <property type="project" value="TreeGrafter"/>
</dbReference>
<dbReference type="InterPro" id="IPR009057">
    <property type="entry name" value="Homeodomain-like_sf"/>
</dbReference>
<keyword evidence="6" id="KW-0597">Phosphoprotein</keyword>
<dbReference type="InterPro" id="IPR036507">
    <property type="entry name" value="Telomere_rpt-bd_fac_dimer_sf"/>
</dbReference>
<dbReference type="GeneID" id="115806689"/>
<dbReference type="GO" id="GO:0005819">
    <property type="term" value="C:spindle"/>
    <property type="evidence" value="ECO:0007669"/>
    <property type="project" value="UniProtKB-SubCell"/>
</dbReference>
<reference evidence="23" key="1">
    <citation type="submission" date="2025-08" db="UniProtKB">
        <authorList>
            <consortium name="RefSeq"/>
        </authorList>
    </citation>
    <scope>IDENTIFICATION</scope>
</reference>
<keyword evidence="4" id="KW-0963">Cytoplasm</keyword>
<evidence type="ECO:0000256" key="18">
    <source>
        <dbReference type="PIRNR" id="PIRNR038016"/>
    </source>
</evidence>
<keyword evidence="3" id="KW-0158">Chromosome</keyword>
<dbReference type="GO" id="GO:0042803">
    <property type="term" value="F:protein homodimerization activity"/>
    <property type="evidence" value="ECO:0007669"/>
    <property type="project" value="UniProtKB-UniRule"/>
</dbReference>
<dbReference type="GO" id="GO:0000783">
    <property type="term" value="C:nuclear telomere cap complex"/>
    <property type="evidence" value="ECO:0007669"/>
    <property type="project" value="UniProtKB-ARBA"/>
</dbReference>
<evidence type="ECO:0000256" key="3">
    <source>
        <dbReference type="ARBA" id="ARBA00022454"/>
    </source>
</evidence>
<dbReference type="SUPFAM" id="SSF63600">
    <property type="entry name" value="Telomeric repeat binding factor (TRF) dimerisation domain"/>
    <property type="match status" value="1"/>
</dbReference>
<evidence type="ECO:0000256" key="6">
    <source>
        <dbReference type="ARBA" id="ARBA00022553"/>
    </source>
</evidence>
<evidence type="ECO:0000313" key="23">
    <source>
        <dbReference type="RefSeq" id="XP_030623412.1"/>
    </source>
</evidence>
<dbReference type="GO" id="GO:0008156">
    <property type="term" value="P:negative regulation of DNA replication"/>
    <property type="evidence" value="ECO:0007669"/>
    <property type="project" value="TreeGrafter"/>
</dbReference>
<keyword evidence="16 18" id="KW-0131">Cell cycle</keyword>
<gene>
    <name evidence="23" type="primary">terf1</name>
</gene>
<dbReference type="Pfam" id="PF08558">
    <property type="entry name" value="TRF"/>
    <property type="match status" value="1"/>
</dbReference>
<dbReference type="GO" id="GO:0005654">
    <property type="term" value="C:nucleoplasm"/>
    <property type="evidence" value="ECO:0007669"/>
    <property type="project" value="UniProtKB-ARBA"/>
</dbReference>
<evidence type="ECO:0000259" key="20">
    <source>
        <dbReference type="PROSITE" id="PS50090"/>
    </source>
</evidence>
<keyword evidence="10" id="KW-0832">Ubl conjugation</keyword>
<feature type="domain" description="Myb-like" evidence="20">
    <location>
        <begin position="337"/>
        <end position="390"/>
    </location>
</feature>
<dbReference type="InterPro" id="IPR017930">
    <property type="entry name" value="Myb_dom"/>
</dbReference>
<keyword evidence="11 18" id="KW-0779">Telomere</keyword>
<dbReference type="GO" id="GO:0003691">
    <property type="term" value="F:double-stranded telomeric DNA binding"/>
    <property type="evidence" value="ECO:0007669"/>
    <property type="project" value="UniProtKB-UniRule"/>
</dbReference>
<evidence type="ECO:0000256" key="15">
    <source>
        <dbReference type="ARBA" id="ARBA00023242"/>
    </source>
</evidence>
<evidence type="ECO:0000256" key="16">
    <source>
        <dbReference type="ARBA" id="ARBA00023306"/>
    </source>
</evidence>
<dbReference type="PANTHER" id="PTHR46734">
    <property type="entry name" value="TELOMERIC REPEAT-BINDING FACTOR 1 TERF1"/>
    <property type="match status" value="1"/>
</dbReference>
<dbReference type="Gene3D" id="1.25.40.210">
    <property type="entry name" value="Telomere repeat-binding factor, dimerisation domain"/>
    <property type="match status" value="1"/>
</dbReference>
<dbReference type="GO" id="GO:1905839">
    <property type="term" value="P:negative regulation of telomeric D-loop disassembly"/>
    <property type="evidence" value="ECO:0007669"/>
    <property type="project" value="TreeGrafter"/>
</dbReference>
<keyword evidence="13 18" id="KW-0238">DNA-binding</keyword>
<dbReference type="GO" id="GO:0008301">
    <property type="term" value="F:DNA binding, bending"/>
    <property type="evidence" value="ECO:0007669"/>
    <property type="project" value="TreeGrafter"/>
</dbReference>
<evidence type="ECO:0000256" key="9">
    <source>
        <dbReference type="ARBA" id="ARBA00022776"/>
    </source>
</evidence>
<name>A0A6J2UVR1_CHACN</name>
<evidence type="ECO:0000256" key="17">
    <source>
        <dbReference type="ARBA" id="ARBA00055936"/>
    </source>
</evidence>
<evidence type="ECO:0000256" key="14">
    <source>
        <dbReference type="ARBA" id="ARBA00023212"/>
    </source>
</evidence>
<dbReference type="AlphaFoldDB" id="A0A6J2UVR1"/>
<evidence type="ECO:0000256" key="10">
    <source>
        <dbReference type="ARBA" id="ARBA00022843"/>
    </source>
</evidence>
<dbReference type="RefSeq" id="XP_030623412.1">
    <property type="nucleotide sequence ID" value="XM_030767552.1"/>
</dbReference>
<dbReference type="GO" id="GO:0008017">
    <property type="term" value="F:microtubule binding"/>
    <property type="evidence" value="ECO:0007669"/>
    <property type="project" value="TreeGrafter"/>
</dbReference>
<keyword evidence="8" id="KW-0013">ADP-ribosylation</keyword>
<evidence type="ECO:0000256" key="4">
    <source>
        <dbReference type="ARBA" id="ARBA00022490"/>
    </source>
</evidence>
<accession>A0A6J2UVR1</accession>
<evidence type="ECO:0000256" key="19">
    <source>
        <dbReference type="SAM" id="MobiDB-lite"/>
    </source>
</evidence>
<dbReference type="CTD" id="7013"/>
<dbReference type="Proteomes" id="UP000504632">
    <property type="component" value="Chromosome 3"/>
</dbReference>
<feature type="region of interest" description="Disordered" evidence="19">
    <location>
        <begin position="293"/>
        <end position="339"/>
    </location>
</feature>
<proteinExistence type="predicted"/>
<dbReference type="PANTHER" id="PTHR46734:SF1">
    <property type="entry name" value="TELOMERIC REPEAT-BINDING FACTOR 1"/>
    <property type="match status" value="1"/>
</dbReference>
<dbReference type="GO" id="GO:0098505">
    <property type="term" value="F:G-rich strand telomeric DNA binding"/>
    <property type="evidence" value="ECO:0007669"/>
    <property type="project" value="TreeGrafter"/>
</dbReference>
<keyword evidence="5" id="KW-1017">Isopeptide bond</keyword>
<dbReference type="FunFam" id="1.25.40.210:FF:000001">
    <property type="entry name" value="Telomeric repeat-binding factor"/>
    <property type="match status" value="1"/>
</dbReference>
<evidence type="ECO:0000256" key="11">
    <source>
        <dbReference type="ARBA" id="ARBA00022895"/>
    </source>
</evidence>
<dbReference type="InParanoid" id="A0A6J2UVR1"/>
<evidence type="ECO:0000313" key="22">
    <source>
        <dbReference type="Proteomes" id="UP000504632"/>
    </source>
</evidence>
<dbReference type="Gene3D" id="1.10.10.60">
    <property type="entry name" value="Homeodomain-like"/>
    <property type="match status" value="1"/>
</dbReference>
<organism evidence="22 23">
    <name type="scientific">Chanos chanos</name>
    <name type="common">Milkfish</name>
    <name type="synonym">Mugil chanos</name>
    <dbReference type="NCBI Taxonomy" id="29144"/>
    <lineage>
        <taxon>Eukaryota</taxon>
        <taxon>Metazoa</taxon>
        <taxon>Chordata</taxon>
        <taxon>Craniata</taxon>
        <taxon>Vertebrata</taxon>
        <taxon>Euteleostomi</taxon>
        <taxon>Actinopterygii</taxon>
        <taxon>Neopterygii</taxon>
        <taxon>Teleostei</taxon>
        <taxon>Ostariophysi</taxon>
        <taxon>Gonorynchiformes</taxon>
        <taxon>Chanidae</taxon>
        <taxon>Chanos</taxon>
    </lineage>
</organism>
<dbReference type="PROSITE" id="PS50090">
    <property type="entry name" value="MYB_LIKE"/>
    <property type="match status" value="1"/>
</dbReference>
<dbReference type="FunFam" id="1.10.10.60:FF:000129">
    <property type="entry name" value="Telomeric repeat-binding factor 2"/>
    <property type="match status" value="1"/>
</dbReference>
<comment type="subunit">
    <text evidence="18">Homodimer.</text>
</comment>
<dbReference type="PIRSF" id="PIRSF038016">
    <property type="entry name" value="Telomere_bd-1_Pin2"/>
    <property type="match status" value="1"/>
</dbReference>
<keyword evidence="12" id="KW-0007">Acetylation</keyword>
<comment type="function">
    <text evidence="17">Binds the telomeric double-stranded 5'-TTAGGG-3' repeat and negatively regulates telomere length. Involved in the regulation of the mitotic spindle. Component of the shelterin complex (telosome) that is involved in the regulation of telomere length and protection. Shelterin associates with arrays of double-stranded 5'-TTAGGG-3' repeats added by telomerase and protects chromosome ends; without its protective activity, telomeres are no longer hidden from the DNA damage surveillance and chromosome ends are inappropriately processed by DNA repair pathways.</text>
</comment>
<dbReference type="Pfam" id="PF00249">
    <property type="entry name" value="Myb_DNA-binding"/>
    <property type="match status" value="1"/>
</dbReference>
<protein>
    <recommendedName>
        <fullName evidence="18">Telomeric repeat-binding factor</fullName>
    </recommendedName>
</protein>
<sequence length="394" mass="46020">MDEDKAEDGRDITSNTFGDSTVLPDAEFVAKSWMMDFLFLSLCRYYRERNPDKFSETLRTFEVMIDGEHRLQDHQECKRAICCFLARIMDAKNLDVQYEKDVRITPLTSALKVWQSMRDIINDEIDETVFENIRCLLIVQSVGVCLEKGNTRQAKETLRRLEKKCDVPEKLQMRLSTVISKNDSYDPLLVSFSHSRLLESVDTFLEGFLKDHPSDFLLKAASRVVHARQERMEKTESEQDYVGPSSREDLQDWVTAVLRLEKFSWSPRVTPRNDDKTVPSGLRLRPKKKLLSTRNVEPWKPDTAKKDSGVTHRKSSLKVSRISFDSETPQKTESKPLAGRSRRMWTYEEDKALRRGVLHYGEGKWAKILQEFDFGDRTSVMLKDRWRTLKRKHL</sequence>
<dbReference type="GO" id="GO:0007004">
    <property type="term" value="P:telomere maintenance via telomerase"/>
    <property type="evidence" value="ECO:0007669"/>
    <property type="project" value="TreeGrafter"/>
</dbReference>
<dbReference type="InterPro" id="IPR001005">
    <property type="entry name" value="SANT/Myb"/>
</dbReference>
<feature type="domain" description="HTH myb-type" evidence="21">
    <location>
        <begin position="342"/>
        <end position="394"/>
    </location>
</feature>
<evidence type="ECO:0000256" key="12">
    <source>
        <dbReference type="ARBA" id="ARBA00022990"/>
    </source>
</evidence>
<evidence type="ECO:0000259" key="21">
    <source>
        <dbReference type="PROSITE" id="PS51294"/>
    </source>
</evidence>
<dbReference type="InterPro" id="IPR052450">
    <property type="entry name" value="TRBD-Containing_Protein"/>
</dbReference>
<dbReference type="InterPro" id="IPR017357">
    <property type="entry name" value="TERF1/2"/>
</dbReference>
<dbReference type="PROSITE" id="PS51294">
    <property type="entry name" value="HTH_MYB"/>
    <property type="match status" value="1"/>
</dbReference>
<keyword evidence="14" id="KW-0206">Cytoskeleton</keyword>
<evidence type="ECO:0000256" key="7">
    <source>
        <dbReference type="ARBA" id="ARBA00022618"/>
    </source>
</evidence>
<dbReference type="OrthoDB" id="608866at2759"/>
<evidence type="ECO:0000256" key="1">
    <source>
        <dbReference type="ARBA" id="ARBA00004186"/>
    </source>
</evidence>
<dbReference type="SUPFAM" id="SSF46689">
    <property type="entry name" value="Homeodomain-like"/>
    <property type="match status" value="1"/>
</dbReference>
<evidence type="ECO:0000256" key="8">
    <source>
        <dbReference type="ARBA" id="ARBA00022765"/>
    </source>
</evidence>
<dbReference type="SMART" id="SM00717">
    <property type="entry name" value="SANT"/>
    <property type="match status" value="1"/>
</dbReference>
<evidence type="ECO:0000256" key="5">
    <source>
        <dbReference type="ARBA" id="ARBA00022499"/>
    </source>
</evidence>
<feature type="compositionally biased region" description="Basic and acidic residues" evidence="19">
    <location>
        <begin position="297"/>
        <end position="310"/>
    </location>
</feature>
<keyword evidence="9" id="KW-0498">Mitosis</keyword>